<dbReference type="Proteomes" id="UP000075882">
    <property type="component" value="Unassembled WGS sequence"/>
</dbReference>
<name>A0A8W7Q2K7_ANOCL</name>
<protein>
    <submittedName>
        <fullName evidence="1">Uncharacterized protein</fullName>
    </submittedName>
</protein>
<proteinExistence type="predicted"/>
<organism evidence="1">
    <name type="scientific">Anopheles coluzzii</name>
    <name type="common">African malaria mosquito</name>
    <dbReference type="NCBI Taxonomy" id="1518534"/>
    <lineage>
        <taxon>Eukaryota</taxon>
        <taxon>Metazoa</taxon>
        <taxon>Ecdysozoa</taxon>
        <taxon>Arthropoda</taxon>
        <taxon>Hexapoda</taxon>
        <taxon>Insecta</taxon>
        <taxon>Pterygota</taxon>
        <taxon>Neoptera</taxon>
        <taxon>Endopterygota</taxon>
        <taxon>Diptera</taxon>
        <taxon>Nematocera</taxon>
        <taxon>Culicoidea</taxon>
        <taxon>Culicidae</taxon>
        <taxon>Anophelinae</taxon>
        <taxon>Anopheles</taxon>
    </lineage>
</organism>
<dbReference type="AlphaFoldDB" id="A0A8W7Q2K7"/>
<sequence>MCSISFCFDRWHLKANFFFCHSGLGLKYSSATRPSIELITSQISTFRSEVATTSRSSMQLIEYTLPALWSYVPTHSFSRPSHSFTVRSQLPVSMPFTIDAYSTHFTAASCVPRLCSMCVFRSYSFTVLSSPPLTVFTESCTRRNR</sequence>
<dbReference type="EnsemblMetazoa" id="ACOM041736-RA">
    <property type="protein sequence ID" value="ACOM041736-PA.1"/>
    <property type="gene ID" value="ACOM041736"/>
</dbReference>
<accession>A0A8W7Q2K7</accession>
<reference evidence="1" key="1">
    <citation type="submission" date="2022-08" db="UniProtKB">
        <authorList>
            <consortium name="EnsemblMetazoa"/>
        </authorList>
    </citation>
    <scope>IDENTIFICATION</scope>
</reference>
<evidence type="ECO:0000313" key="1">
    <source>
        <dbReference type="EnsemblMetazoa" id="ACOM041736-PA.1"/>
    </source>
</evidence>